<name>A0A1Z2L4H4_9ACTN</name>
<dbReference type="SUPFAM" id="SSF52540">
    <property type="entry name" value="P-loop containing nucleoside triphosphate hydrolases"/>
    <property type="match status" value="1"/>
</dbReference>
<evidence type="ECO:0000256" key="1">
    <source>
        <dbReference type="SAM" id="MobiDB-lite"/>
    </source>
</evidence>
<dbReference type="Gene3D" id="3.40.50.300">
    <property type="entry name" value="P-loop containing nucleotide triphosphate hydrolases"/>
    <property type="match status" value="1"/>
</dbReference>
<accession>A0A1Z2L4H4</accession>
<dbReference type="InterPro" id="IPR027417">
    <property type="entry name" value="P-loop_NTPase"/>
</dbReference>
<evidence type="ECO:0008006" key="4">
    <source>
        <dbReference type="Google" id="ProtNLM"/>
    </source>
</evidence>
<protein>
    <recommendedName>
        <fullName evidence="4">ATP/GTP-binding protein</fullName>
    </recommendedName>
</protein>
<dbReference type="Proteomes" id="UP000195755">
    <property type="component" value="Chromosome"/>
</dbReference>
<dbReference type="EMBL" id="CP021744">
    <property type="protein sequence ID" value="ARZ69190.1"/>
    <property type="molecule type" value="Genomic_DNA"/>
</dbReference>
<evidence type="ECO:0000313" key="2">
    <source>
        <dbReference type="EMBL" id="ARZ69190.1"/>
    </source>
</evidence>
<dbReference type="Pfam" id="PF12846">
    <property type="entry name" value="AAA_10"/>
    <property type="match status" value="1"/>
</dbReference>
<organism evidence="2 3">
    <name type="scientific">Streptomyces albireticuli</name>
    <dbReference type="NCBI Taxonomy" id="1940"/>
    <lineage>
        <taxon>Bacteria</taxon>
        <taxon>Bacillati</taxon>
        <taxon>Actinomycetota</taxon>
        <taxon>Actinomycetes</taxon>
        <taxon>Kitasatosporales</taxon>
        <taxon>Streptomycetaceae</taxon>
        <taxon>Streptomyces</taxon>
    </lineage>
</organism>
<reference evidence="2 3" key="1">
    <citation type="submission" date="2017-06" db="EMBL/GenBank/DDBJ databases">
        <title>Streptomyces albireticuli Genome sequencing and assembly.</title>
        <authorList>
            <person name="Wang Y."/>
            <person name="Du B."/>
            <person name="Ding Y."/>
            <person name="Liu H."/>
            <person name="Hou Q."/>
            <person name="Liu K."/>
            <person name="Yao L."/>
            <person name="Wang C."/>
        </authorList>
    </citation>
    <scope>NUCLEOTIDE SEQUENCE [LARGE SCALE GENOMIC DNA]</scope>
    <source>
        <strain evidence="2 3">MDJK11</strain>
    </source>
</reference>
<dbReference type="AlphaFoldDB" id="A0A1Z2L4H4"/>
<proteinExistence type="predicted"/>
<evidence type="ECO:0000313" key="3">
    <source>
        <dbReference type="Proteomes" id="UP000195755"/>
    </source>
</evidence>
<feature type="region of interest" description="Disordered" evidence="1">
    <location>
        <begin position="322"/>
        <end position="350"/>
    </location>
</feature>
<dbReference type="RefSeq" id="WP_087927352.1">
    <property type="nucleotide sequence ID" value="NZ_CP021744.1"/>
</dbReference>
<gene>
    <name evidence="2" type="ORF">SMD11_3557</name>
</gene>
<dbReference type="KEGG" id="salj:SMD11_3557"/>
<dbReference type="OrthoDB" id="3885223at2"/>
<sequence length="855" mass="92591">MKIAKGIAKFLGVSGDRSAPPPRYVALADGLIITETHAEAWFVLASSNTDLMSESARDSEHDQASSALARTLAGYDCHLKVLWSPLNAEEYRTEAETLFSAGDYASWAALRVDRLDELELPSRLLLLGVRISERSNQAQARGRRGVQEALGIGSTSVSQKELARLDALTRRLGRQLETTPWKAQPAAVEMLAWMIAREQRRGAVLPTPNGEGMITGARLAHLTRGRVLPYPDHVRVLDQRGETTGWTAVLTMDGFPEEMESPGAGEWLRAVAEITYVPDYVDDENDADIQIKPVNPEPSVRFKVLHKRDALKQIDEVRRLAKEQRQSAAKHSAGETAQEIEETEETMTSLSRDMKREDVTLMEDHPRLIVSSDVSLDDLRSRCDAVIGYYGGLGIEVSVAAEEQRELWLESQPGDMLRVPDLVHTRTVGAFAGSWFWGGAAVGDDTGPVIGYLTGSTPGVVRNDLTGGSERGDATTTAFIGRSGRGKTTAMMLSLLDSAFRGSFVLALDFKGDMGGLVSAGRRYGLNAHLIETGAQFAGVADLFALLSGESAERAQTEVPAQLGIALPQHLRMRGAETPIQSAVNEVIAEGDPATWKVIEHLRRSEDELTREAGDALYELSLTGLGAPFMGRPRGGSLLTPSPGMWVVQVPGITLPSPDDDRDDWSVHQRLSVALVHSLLAYGISMAGRKDLRGLRKVVAVPEVHVLTATREGSSFLQYIARVGRALHTALVVDTQDPESLASLTGLVEQMTTVFGFQLTTAEQQDAMAALLDLPRGPHTRQLIQAIGVDVTQEIRHGHCIMRDRRFSSATVQFDVPSVELLHLLSTTPKTGEAAAASPVSVAEPAGSEPQGVGA</sequence>